<dbReference type="GO" id="GO:0005516">
    <property type="term" value="F:calmodulin binding"/>
    <property type="evidence" value="ECO:0007669"/>
    <property type="project" value="UniProtKB-KW"/>
</dbReference>
<dbReference type="Gene3D" id="3.30.70.1590">
    <property type="match status" value="1"/>
</dbReference>
<feature type="compositionally biased region" description="Polar residues" evidence="13">
    <location>
        <begin position="1772"/>
        <end position="1782"/>
    </location>
</feature>
<dbReference type="GO" id="GO:0030016">
    <property type="term" value="C:myofibril"/>
    <property type="evidence" value="ECO:0007669"/>
    <property type="project" value="UniProtKB-SubCell"/>
</dbReference>
<dbReference type="SUPFAM" id="SSF90257">
    <property type="entry name" value="Myosin rod fragments"/>
    <property type="match status" value="6"/>
</dbReference>
<dbReference type="Proteomes" id="UP000694568">
    <property type="component" value="Unplaced"/>
</dbReference>
<dbReference type="InterPro" id="IPR004009">
    <property type="entry name" value="SH3_Myosin"/>
</dbReference>
<evidence type="ECO:0000256" key="2">
    <source>
        <dbReference type="ARBA" id="ARBA00008314"/>
    </source>
</evidence>
<gene>
    <name evidence="16" type="primary">LOC116043026</name>
</gene>
<evidence type="ECO:0000256" key="7">
    <source>
        <dbReference type="ARBA" id="ARBA00022860"/>
    </source>
</evidence>
<keyword evidence="8" id="KW-0175">Coiled coil</keyword>
<feature type="compositionally biased region" description="Basic residues" evidence="13">
    <location>
        <begin position="1031"/>
        <end position="1043"/>
    </location>
</feature>
<feature type="region of interest" description="Disordered" evidence="13">
    <location>
        <begin position="1688"/>
        <end position="1722"/>
    </location>
</feature>
<evidence type="ECO:0000256" key="11">
    <source>
        <dbReference type="ARBA" id="ARBA00023203"/>
    </source>
</evidence>
<proteinExistence type="inferred from homology"/>
<dbReference type="PROSITE" id="PS51844">
    <property type="entry name" value="SH3_LIKE"/>
    <property type="match status" value="1"/>
</dbReference>
<feature type="compositionally biased region" description="Basic and acidic residues" evidence="13">
    <location>
        <begin position="1853"/>
        <end position="1870"/>
    </location>
</feature>
<dbReference type="Gene3D" id="6.10.250.2420">
    <property type="match status" value="1"/>
</dbReference>
<evidence type="ECO:0000256" key="3">
    <source>
        <dbReference type="ARBA" id="ARBA00022481"/>
    </source>
</evidence>
<evidence type="ECO:0000256" key="13">
    <source>
        <dbReference type="SAM" id="MobiDB-lite"/>
    </source>
</evidence>
<reference evidence="16" key="2">
    <citation type="submission" date="2025-09" db="UniProtKB">
        <authorList>
            <consortium name="Ensembl"/>
        </authorList>
    </citation>
    <scope>IDENTIFICATION</scope>
</reference>
<dbReference type="Pfam" id="PF00612">
    <property type="entry name" value="IQ"/>
    <property type="match status" value="1"/>
</dbReference>
<keyword evidence="3" id="KW-0488">Methylation</keyword>
<dbReference type="GO" id="GO:0051015">
    <property type="term" value="F:actin filament binding"/>
    <property type="evidence" value="ECO:0007669"/>
    <property type="project" value="InterPro"/>
</dbReference>
<protein>
    <submittedName>
        <fullName evidence="16">Myosin, heavy chain 10, non-muscle</fullName>
    </submittedName>
</protein>
<comment type="subcellular location">
    <subcellularLocation>
        <location evidence="1">Cytoplasm</location>
        <location evidence="1">Myofibril</location>
    </subcellularLocation>
</comment>
<feature type="domain" description="Myosin N-terminal SH3-like" evidence="15">
    <location>
        <begin position="44"/>
        <end position="94"/>
    </location>
</feature>
<dbReference type="FunFam" id="1.10.10.820:FF:000002">
    <property type="entry name" value="Myosin heavy chain 10"/>
    <property type="match status" value="1"/>
</dbReference>
<dbReference type="InterPro" id="IPR014751">
    <property type="entry name" value="XRCC4-like_C"/>
</dbReference>
<keyword evidence="11 12" id="KW-0009">Actin-binding</keyword>
<evidence type="ECO:0000256" key="10">
    <source>
        <dbReference type="ARBA" id="ARBA00023175"/>
    </source>
</evidence>
<dbReference type="GO" id="GO:0008360">
    <property type="term" value="P:regulation of cell shape"/>
    <property type="evidence" value="ECO:0007669"/>
    <property type="project" value="TreeGrafter"/>
</dbReference>
<evidence type="ECO:0000256" key="1">
    <source>
        <dbReference type="ARBA" id="ARBA00004657"/>
    </source>
</evidence>
<dbReference type="PROSITE" id="PS50096">
    <property type="entry name" value="IQ"/>
    <property type="match status" value="1"/>
</dbReference>
<dbReference type="Gene3D" id="1.20.5.340">
    <property type="match status" value="2"/>
</dbReference>
<feature type="region of interest" description="Disordered" evidence="13">
    <location>
        <begin position="1852"/>
        <end position="1971"/>
    </location>
</feature>
<dbReference type="GeneTree" id="ENSGT00940000155159"/>
<reference evidence="16" key="1">
    <citation type="submission" date="2025-08" db="UniProtKB">
        <authorList>
            <consortium name="Ensembl"/>
        </authorList>
    </citation>
    <scope>IDENTIFICATION</scope>
</reference>
<evidence type="ECO:0000259" key="14">
    <source>
        <dbReference type="PROSITE" id="PS51456"/>
    </source>
</evidence>
<dbReference type="FunFam" id="1.20.58.530:FF:000003">
    <property type="entry name" value="Myosin heavy chain 10"/>
    <property type="match status" value="1"/>
</dbReference>
<dbReference type="SUPFAM" id="SSF52540">
    <property type="entry name" value="P-loop containing nucleoside triphosphate hydrolases"/>
    <property type="match status" value="1"/>
</dbReference>
<dbReference type="PROSITE" id="PS51456">
    <property type="entry name" value="MYOSIN_MOTOR"/>
    <property type="match status" value="1"/>
</dbReference>
<keyword evidence="10 12" id="KW-0505">Motor protein</keyword>
<feature type="region of interest" description="Actin-binding" evidence="12">
    <location>
        <begin position="668"/>
        <end position="690"/>
    </location>
</feature>
<evidence type="ECO:0000313" key="17">
    <source>
        <dbReference type="Proteomes" id="UP000694568"/>
    </source>
</evidence>
<dbReference type="FunFam" id="1.20.5.4820:FF:000002">
    <property type="entry name" value="Myosin heavy chain 10"/>
    <property type="match status" value="1"/>
</dbReference>
<feature type="domain" description="Myosin motor" evidence="14">
    <location>
        <begin position="98"/>
        <end position="790"/>
    </location>
</feature>
<organism evidence="16 17">
    <name type="scientific">Sander lucioperca</name>
    <name type="common">Pike-perch</name>
    <name type="synonym">Perca lucioperca</name>
    <dbReference type="NCBI Taxonomy" id="283035"/>
    <lineage>
        <taxon>Eukaryota</taxon>
        <taxon>Metazoa</taxon>
        <taxon>Chordata</taxon>
        <taxon>Craniata</taxon>
        <taxon>Vertebrata</taxon>
        <taxon>Euteleostomi</taxon>
        <taxon>Actinopterygii</taxon>
        <taxon>Neopterygii</taxon>
        <taxon>Teleostei</taxon>
        <taxon>Neoteleostei</taxon>
        <taxon>Acanthomorphata</taxon>
        <taxon>Eupercaria</taxon>
        <taxon>Perciformes</taxon>
        <taxon>Percoidei</taxon>
        <taxon>Percidae</taxon>
        <taxon>Luciopercinae</taxon>
        <taxon>Sander</taxon>
    </lineage>
</organism>
<dbReference type="InterPro" id="IPR000048">
    <property type="entry name" value="IQ_motif_EF-hand-BS"/>
</dbReference>
<dbReference type="Gene3D" id="1.10.10.820">
    <property type="match status" value="1"/>
</dbReference>
<dbReference type="GO" id="GO:0005524">
    <property type="term" value="F:ATP binding"/>
    <property type="evidence" value="ECO:0007669"/>
    <property type="project" value="UniProtKB-UniRule"/>
</dbReference>
<dbReference type="GO" id="GO:0031032">
    <property type="term" value="P:actomyosin structure organization"/>
    <property type="evidence" value="ECO:0007669"/>
    <property type="project" value="TreeGrafter"/>
</dbReference>
<dbReference type="FunFam" id="3.40.850.10:FF:000101">
    <property type="entry name" value="Slow myosin heavy chain 2"/>
    <property type="match status" value="1"/>
</dbReference>
<dbReference type="GO" id="GO:0016460">
    <property type="term" value="C:myosin II complex"/>
    <property type="evidence" value="ECO:0007669"/>
    <property type="project" value="TreeGrafter"/>
</dbReference>
<dbReference type="Pfam" id="PF00063">
    <property type="entry name" value="Myosin_head"/>
    <property type="match status" value="1"/>
</dbReference>
<dbReference type="Pfam" id="PF01576">
    <property type="entry name" value="Myosin_tail_1"/>
    <property type="match status" value="1"/>
</dbReference>
<dbReference type="Gene3D" id="4.10.270.10">
    <property type="entry name" value="Myosin, subunit A"/>
    <property type="match status" value="1"/>
</dbReference>
<dbReference type="FunFam" id="1.20.5.340:FF:000009">
    <property type="entry name" value="myosin-11 isoform X2"/>
    <property type="match status" value="1"/>
</dbReference>
<feature type="compositionally biased region" description="Basic and acidic residues" evidence="13">
    <location>
        <begin position="1688"/>
        <end position="1702"/>
    </location>
</feature>
<feature type="region of interest" description="Disordered" evidence="13">
    <location>
        <begin position="938"/>
        <end position="961"/>
    </location>
</feature>
<dbReference type="SMART" id="SM00242">
    <property type="entry name" value="MYSc"/>
    <property type="match status" value="1"/>
</dbReference>
<evidence type="ECO:0000256" key="5">
    <source>
        <dbReference type="ARBA" id="ARBA00022741"/>
    </source>
</evidence>
<dbReference type="FunFam" id="3.30.70.1590:FF:000001">
    <property type="entry name" value="Myosin heavy chain"/>
    <property type="match status" value="1"/>
</dbReference>
<keyword evidence="5 12" id="KW-0547">Nucleotide-binding</keyword>
<keyword evidence="9 12" id="KW-0518">Myosin</keyword>
<dbReference type="InterPro" id="IPR036961">
    <property type="entry name" value="Kinesin_motor_dom_sf"/>
</dbReference>
<name>A0A8C9ZDE8_SANLU</name>
<feature type="compositionally biased region" description="Low complexity" evidence="13">
    <location>
        <begin position="1925"/>
        <end position="1935"/>
    </location>
</feature>
<dbReference type="InterPro" id="IPR027417">
    <property type="entry name" value="P-loop_NTPase"/>
</dbReference>
<dbReference type="FunFam" id="4.10.270.10:FF:000001">
    <property type="entry name" value="Myosin heavy chain, non-muscle"/>
    <property type="match status" value="1"/>
</dbReference>
<evidence type="ECO:0000256" key="6">
    <source>
        <dbReference type="ARBA" id="ARBA00022840"/>
    </source>
</evidence>
<dbReference type="GO" id="GO:0000281">
    <property type="term" value="P:mitotic cytokinesis"/>
    <property type="evidence" value="ECO:0007669"/>
    <property type="project" value="TreeGrafter"/>
</dbReference>
<evidence type="ECO:0000256" key="12">
    <source>
        <dbReference type="PROSITE-ProRule" id="PRU00782"/>
    </source>
</evidence>
<dbReference type="FunFam" id="1.20.5.340:FF:000007">
    <property type="entry name" value="Myosin heavy chain, non-muscle"/>
    <property type="match status" value="1"/>
</dbReference>
<sequence length="1971" mass="228974">KDRNVFCFWFPAEMSQRSGQEDPERYLFVDRAVVYNPAAQADWTAKRLVWIPSERNGFEAASIREERGDEVVVELAENGKKAVVNKDDIQKMNPPKFSKVEDMAELTCLNEASVLYNLKDRYYSGLIYTYSGLFCVVINPYKNLPIYSENIIEMYRGKKRHEIPPHIYAISESAYRCMLQGKSEGESGAGKTENTKKVIQYLAHVASSHKGRKDHNIPGELERQLLQANPILESFGNAKTVKNDNSSRFGKFIRINFDVIGYIVGANIETYLLEKSRAIRQAKDERTFHIFYQLLAGAGEHLKSDLLLEGFNSYRFLSNGNITIPGQQDKDNFQETMEAMHIMSFGHEEILAMLKVVSSVLQFGNINFKKERNSDQASMPDNTAAQKLCHLLGLNVMEFTRAILSPRIKVGRDYVQKAQTKEQADFAVEALAKATYERLFRWLVHRINKALDRTKRQGASFIGILDIAGFEIFQLNSFEQMCINYTNEKLQQLFNHTMFILEQEEYQREGIEWSFIDFGLDLQPCIDLIERPANPPGVLALLDEECWFPKATDKTFVDKLIQEQGTHTKFQKPRQLKDKADFCIIHYAGKVDYKADEWLMKNMDPLNDNVATLLHQSTDKFVGELWKDVDRIVGLDQVAGMNETAFGATYKTKKGMFRTVGQLYKESLTKLMATLRNTNPNFVRCIIPNHEKRAGKLEPHLVLDQLRCNGVLEGIRICRQGFPNRIVFQEFRQRYEILTPNAIPKGFMDGKQACERMIQALELDPNLFRIGQSKIFFRTGVLAHLEEERDLKITDIIIYFQSVCRGYLARKAFAKKQQQLSALKVLQRNCAAYLKLRHWQWWRLFTKVKPLLQVTRQEEELQAKDEELVKVKERQLKVENELVEMERKHQQLVEEKNILAEQLHAETELFAEAEEMRVRLLSRKQELEEILHDLESRVEEEEERNQSLQNEKKKMQSHIQDLEEQLDEEEAARQKLQLDKVTAEAKIKKMEEDILLLEDQNSKFLKEKKLLEDRIGEMTSQLTEEEEKAKNLGKVKNKRRRKTRQELEKAKRKLDAETTDLQDQIVELQAQIEELKFQLTKKEEELQAALARSDEETLQKNNALKQVRELQAHLAELQEDLESEKMCRSKAEKLKRDLSEELEALKTELEDTLDTTAAQQELRSKREQEVAELKKAIDEETKNHEAQIQEMRQRQATALEELSEQLEQAKRFKSNLEKNKQSLENENKELSCDVKTLQQAKTESEHKRKKLEAQLQEFMARATEAERTKGELAERSHKLQTELDNACTMLEGAEKKGLKLAKEVDKLNSKLQDSEELRQEETRQKLNLSTQIRQLEVDRNTLLEQQEEEEEARRNLEKQLQMVQSQMFETKKKLEEDMGSMEGLEEVKRKLQKDVELTSQCLEEKTMAMDKMEKTKNRLQQELDDLMVDLDHQRQIVSNLEKKQKKFDQLLAEEKTISAQYAEERDRAEAEAREKDTKALSMARALEEALEAKEELERFNKQLRAEMEDLMSSKDDVGKNVHELEKSKRTLEQQVEEMRTQLEELEDELQATEDAKLRLEVNMQAMKAQFDRDLQARDEQGEEKKRSLVKQVREMEAELEDERKQRTLAVASKKKLEMDLNELEGQIEAANKGRDEAVKQLRKLQAQMKDYQRELEEARASRDEIFTQSKENEKKLKGLEAEILQLQEDHAASERARRHAEQERDELADEISNSASGKSSLLEEKRRLEARIAQLEEELEEEQGNMELLNDRFRKTNIQVDNLNTELAGERSTAQKSENARQQMERQNKDLKAKLAELEGTVKSKFKASIAALEAKILQMEDQLEQEAKERAAANKIVRRTEKKLKEVMMQVEDERRHADQYKEQMEKANSRMKQLKRQLEEAEEEATRANATRRKLQRELDDATEASEGLTREVSSLKNRLRRGGPVSSFSSSRSGRRNLNLDGASGDMSDDDADSRAGDFNETQTANAE</sequence>
<dbReference type="Gene3D" id="1.20.58.530">
    <property type="match status" value="1"/>
</dbReference>
<evidence type="ECO:0000259" key="15">
    <source>
        <dbReference type="PROSITE" id="PS51844"/>
    </source>
</evidence>
<evidence type="ECO:0000256" key="9">
    <source>
        <dbReference type="ARBA" id="ARBA00023123"/>
    </source>
</evidence>
<dbReference type="FunFam" id="2.30.30.360:FF:000001">
    <property type="entry name" value="Myosin heavy chain"/>
    <property type="match status" value="1"/>
</dbReference>
<feature type="region of interest" description="Disordered" evidence="13">
    <location>
        <begin position="1027"/>
        <end position="1054"/>
    </location>
</feature>
<feature type="compositionally biased region" description="Basic and acidic residues" evidence="13">
    <location>
        <begin position="1044"/>
        <end position="1054"/>
    </location>
</feature>
<dbReference type="Gene3D" id="1.20.120.720">
    <property type="entry name" value="Myosin VI head, motor domain, U50 subdomain"/>
    <property type="match status" value="1"/>
</dbReference>
<dbReference type="SUPFAM" id="SSF50084">
    <property type="entry name" value="Myosin S1 fragment, N-terminal domain"/>
    <property type="match status" value="1"/>
</dbReference>
<keyword evidence="6 12" id="KW-0067">ATP-binding</keyword>
<dbReference type="GO" id="GO:0032982">
    <property type="term" value="C:myosin filament"/>
    <property type="evidence" value="ECO:0007669"/>
    <property type="project" value="TreeGrafter"/>
</dbReference>
<accession>A0A8C9ZDE8</accession>
<dbReference type="PANTHER" id="PTHR45615:SF24">
    <property type="entry name" value="MYOSIN-10"/>
    <property type="match status" value="1"/>
</dbReference>
<dbReference type="InterPro" id="IPR002928">
    <property type="entry name" value="Myosin_tail"/>
</dbReference>
<dbReference type="Gene3D" id="3.40.850.10">
    <property type="entry name" value="Kinesin motor domain"/>
    <property type="match status" value="1"/>
</dbReference>
<dbReference type="PRINTS" id="PR00193">
    <property type="entry name" value="MYOSINHEAVY"/>
</dbReference>
<feature type="region of interest" description="Disordered" evidence="13">
    <location>
        <begin position="1769"/>
        <end position="1788"/>
    </location>
</feature>
<keyword evidence="7" id="KW-0112">Calmodulin-binding</keyword>
<evidence type="ECO:0000256" key="8">
    <source>
        <dbReference type="ARBA" id="ARBA00023054"/>
    </source>
</evidence>
<dbReference type="PANTHER" id="PTHR45615">
    <property type="entry name" value="MYOSIN HEAVY CHAIN, NON-MUSCLE"/>
    <property type="match status" value="1"/>
</dbReference>
<dbReference type="InterPro" id="IPR008989">
    <property type="entry name" value="Myosin_S1_N"/>
</dbReference>
<dbReference type="InterPro" id="IPR001609">
    <property type="entry name" value="Myosin_head_motor_dom-like"/>
</dbReference>
<dbReference type="Gene3D" id="2.30.30.360">
    <property type="entry name" value="Myosin S1 fragment, N-terminal"/>
    <property type="match status" value="1"/>
</dbReference>
<evidence type="ECO:0000313" key="16">
    <source>
        <dbReference type="Ensembl" id="ENSSLUP00000035146.1"/>
    </source>
</evidence>
<dbReference type="Gene3D" id="1.20.5.370">
    <property type="match status" value="1"/>
</dbReference>
<dbReference type="SMART" id="SM00015">
    <property type="entry name" value="IQ"/>
    <property type="match status" value="1"/>
</dbReference>
<feature type="binding site" evidence="12">
    <location>
        <begin position="185"/>
        <end position="192"/>
    </location>
    <ligand>
        <name>ATP</name>
        <dbReference type="ChEBI" id="CHEBI:30616"/>
    </ligand>
</feature>
<evidence type="ECO:0000256" key="4">
    <source>
        <dbReference type="ARBA" id="ARBA00022490"/>
    </source>
</evidence>
<keyword evidence="4" id="KW-0963">Cytoplasm</keyword>
<comment type="similarity">
    <text evidence="2 12">Belongs to the TRAFAC class myosin-kinesin ATPase superfamily. Myosin family.</text>
</comment>
<dbReference type="Ensembl" id="ENSSLUT00000036238.1">
    <property type="protein sequence ID" value="ENSSLUP00000035146.1"/>
    <property type="gene ID" value="ENSSLUG00000006398.1"/>
</dbReference>
<dbReference type="FunFam" id="1.20.120.720:FF:000002">
    <property type="entry name" value="Myosin heavy chain 10"/>
    <property type="match status" value="1"/>
</dbReference>
<dbReference type="FunFam" id="1.20.5.340:FF:000008">
    <property type="entry name" value="Myosin heavy chain 11"/>
    <property type="match status" value="1"/>
</dbReference>
<dbReference type="GO" id="GO:0000146">
    <property type="term" value="F:microfilament motor activity"/>
    <property type="evidence" value="ECO:0007669"/>
    <property type="project" value="TreeGrafter"/>
</dbReference>
<dbReference type="Pfam" id="PF02736">
    <property type="entry name" value="Myosin_N"/>
    <property type="match status" value="1"/>
</dbReference>
<keyword evidence="17" id="KW-1185">Reference proteome</keyword>